<dbReference type="InterPro" id="IPR036390">
    <property type="entry name" value="WH_DNA-bd_sf"/>
</dbReference>
<dbReference type="PANTHER" id="PTHR30346">
    <property type="entry name" value="TRANSCRIPTIONAL DUAL REGULATOR HCAR-RELATED"/>
    <property type="match status" value="1"/>
</dbReference>
<dbReference type="Proteomes" id="UP001157017">
    <property type="component" value="Unassembled WGS sequence"/>
</dbReference>
<evidence type="ECO:0000256" key="1">
    <source>
        <dbReference type="ARBA" id="ARBA00009437"/>
    </source>
</evidence>
<dbReference type="InterPro" id="IPR005119">
    <property type="entry name" value="LysR_subst-bd"/>
</dbReference>
<dbReference type="SUPFAM" id="SSF46785">
    <property type="entry name" value="Winged helix' DNA-binding domain"/>
    <property type="match status" value="1"/>
</dbReference>
<evidence type="ECO:0000256" key="2">
    <source>
        <dbReference type="ARBA" id="ARBA00023015"/>
    </source>
</evidence>
<organism evidence="7 8">
    <name type="scientific">Angustibacter aerolatus</name>
    <dbReference type="NCBI Taxonomy" id="1162965"/>
    <lineage>
        <taxon>Bacteria</taxon>
        <taxon>Bacillati</taxon>
        <taxon>Actinomycetota</taxon>
        <taxon>Actinomycetes</taxon>
        <taxon>Kineosporiales</taxon>
        <taxon>Kineosporiaceae</taxon>
    </lineage>
</organism>
<feature type="region of interest" description="Disordered" evidence="5">
    <location>
        <begin position="151"/>
        <end position="209"/>
    </location>
</feature>
<evidence type="ECO:0000313" key="8">
    <source>
        <dbReference type="Proteomes" id="UP001157017"/>
    </source>
</evidence>
<name>A0ABQ6JHL0_9ACTN</name>
<dbReference type="PANTHER" id="PTHR30346:SF29">
    <property type="entry name" value="LYSR SUBSTRATE-BINDING"/>
    <property type="match status" value="1"/>
</dbReference>
<gene>
    <name evidence="7" type="ORF">GCM10025868_25640</name>
</gene>
<evidence type="ECO:0000256" key="4">
    <source>
        <dbReference type="ARBA" id="ARBA00023163"/>
    </source>
</evidence>
<dbReference type="Pfam" id="PF03466">
    <property type="entry name" value="LysR_substrate"/>
    <property type="match status" value="1"/>
</dbReference>
<dbReference type="InterPro" id="IPR036388">
    <property type="entry name" value="WH-like_DNA-bd_sf"/>
</dbReference>
<dbReference type="EMBL" id="BSUZ01000001">
    <property type="protein sequence ID" value="GMA87314.1"/>
    <property type="molecule type" value="Genomic_DNA"/>
</dbReference>
<dbReference type="PROSITE" id="PS50931">
    <property type="entry name" value="HTH_LYSR"/>
    <property type="match status" value="1"/>
</dbReference>
<protein>
    <recommendedName>
        <fullName evidence="6">HTH lysR-type domain-containing protein</fullName>
    </recommendedName>
</protein>
<feature type="compositionally biased region" description="Basic and acidic residues" evidence="5">
    <location>
        <begin position="163"/>
        <end position="178"/>
    </location>
</feature>
<keyword evidence="3" id="KW-0238">DNA-binding</keyword>
<proteinExistence type="inferred from homology"/>
<keyword evidence="8" id="KW-1185">Reference proteome</keyword>
<comment type="caution">
    <text evidence="7">The sequence shown here is derived from an EMBL/GenBank/DDBJ whole genome shotgun (WGS) entry which is preliminary data.</text>
</comment>
<reference evidence="8" key="1">
    <citation type="journal article" date="2019" name="Int. J. Syst. Evol. Microbiol.">
        <title>The Global Catalogue of Microorganisms (GCM) 10K type strain sequencing project: providing services to taxonomists for standard genome sequencing and annotation.</title>
        <authorList>
            <consortium name="The Broad Institute Genomics Platform"/>
            <consortium name="The Broad Institute Genome Sequencing Center for Infectious Disease"/>
            <person name="Wu L."/>
            <person name="Ma J."/>
        </authorList>
    </citation>
    <scope>NUCLEOTIDE SEQUENCE [LARGE SCALE GENOMIC DNA]</scope>
    <source>
        <strain evidence="8">NBRC 108730</strain>
    </source>
</reference>
<keyword evidence="4" id="KW-0804">Transcription</keyword>
<evidence type="ECO:0000256" key="3">
    <source>
        <dbReference type="ARBA" id="ARBA00023125"/>
    </source>
</evidence>
<feature type="domain" description="HTH lysR-type" evidence="6">
    <location>
        <begin position="1"/>
        <end position="58"/>
    </location>
</feature>
<dbReference type="SUPFAM" id="SSF53850">
    <property type="entry name" value="Periplasmic binding protein-like II"/>
    <property type="match status" value="1"/>
</dbReference>
<dbReference type="Gene3D" id="1.10.10.10">
    <property type="entry name" value="Winged helix-like DNA-binding domain superfamily/Winged helix DNA-binding domain"/>
    <property type="match status" value="1"/>
</dbReference>
<keyword evidence="2" id="KW-0805">Transcription regulation</keyword>
<sequence length="256" mass="27788">METRRLEVLVALSRLGSMRAVADALGSTTSTVSQQVAALAREVGTPLVEPDGRRVRLTPAGRRLAQHAVGVLAAVEAARLDLDPGADPVGTVCVAGFATAVRDALLPMVRDLGRTHPRVRLLVREHEPDEALALLADDGVDLALVYDYEPGPDQVRGRPAGDPPRHDGVGAGRADRLGARGQRRRGGLPAPRRPVDRELAQHRRRGRRAAARLARRLRAGRRAPGRQPRAWCSRSWRPGSAWACCPRPPRHCRASR</sequence>
<comment type="similarity">
    <text evidence="1">Belongs to the LysR transcriptional regulatory family.</text>
</comment>
<evidence type="ECO:0000313" key="7">
    <source>
        <dbReference type="EMBL" id="GMA87314.1"/>
    </source>
</evidence>
<dbReference type="Gene3D" id="3.40.190.10">
    <property type="entry name" value="Periplasmic binding protein-like II"/>
    <property type="match status" value="1"/>
</dbReference>
<evidence type="ECO:0000256" key="5">
    <source>
        <dbReference type="SAM" id="MobiDB-lite"/>
    </source>
</evidence>
<accession>A0ABQ6JHL0</accession>
<evidence type="ECO:0000259" key="6">
    <source>
        <dbReference type="PROSITE" id="PS50931"/>
    </source>
</evidence>
<dbReference type="Pfam" id="PF00126">
    <property type="entry name" value="HTH_1"/>
    <property type="match status" value="1"/>
</dbReference>
<dbReference type="InterPro" id="IPR000847">
    <property type="entry name" value="LysR_HTH_N"/>
</dbReference>